<protein>
    <submittedName>
        <fullName evidence="3">Uncharacterized protein</fullName>
    </submittedName>
</protein>
<feature type="compositionally biased region" description="Polar residues" evidence="2">
    <location>
        <begin position="288"/>
        <end position="297"/>
    </location>
</feature>
<gene>
    <name evidence="3" type="ORF">CU097_006797</name>
</gene>
<sequence length="355" mass="39981">MYYNSSDQTQFELHVQHPPESGSGLYRFTDESDQHYDTLAKQVDITETGAGYQVDLTYFNGSLSTFDAQITHEQLNVDEDGEYDCVLYYDEHSNTFMLQRLIGQINLKRESGSLQNGYPQDDFDFDLSRDMDEILNSQEEEEEEEEEGAEKYDEVMHNQQQTNHYEEQYNESEEDNDNHDVFEEILPTASTPRYSPLSIAPTPRSPRFSTGSGSHRYTYASSEFRGRSPTPLEGSVSDQSEIVGYGPNYNVNADTESDSSESESSEENEANDDDEEDDDDLDSLLNDISMTLTNNVASAPDSPRPEYVNDVNPSHATNNITPSQPHTAGPMSLRALFNDGDEEEDEGSPSNSDSD</sequence>
<keyword evidence="1" id="KW-0175">Coiled coil</keyword>
<feature type="compositionally biased region" description="Acidic residues" evidence="2">
    <location>
        <begin position="255"/>
        <end position="282"/>
    </location>
</feature>
<keyword evidence="4" id="KW-1185">Reference proteome</keyword>
<feature type="compositionally biased region" description="Polar residues" evidence="2">
    <location>
        <begin position="311"/>
        <end position="326"/>
    </location>
</feature>
<evidence type="ECO:0000256" key="1">
    <source>
        <dbReference type="SAM" id="Coils"/>
    </source>
</evidence>
<reference evidence="3 4" key="1">
    <citation type="journal article" date="2018" name="G3 (Bethesda)">
        <title>Phylogenetic and Phylogenomic Definition of Rhizopus Species.</title>
        <authorList>
            <person name="Gryganskyi A.P."/>
            <person name="Golan J."/>
            <person name="Dolatabadi S."/>
            <person name="Mondo S."/>
            <person name="Robb S."/>
            <person name="Idnurm A."/>
            <person name="Muszewska A."/>
            <person name="Steczkiewicz K."/>
            <person name="Masonjones S."/>
            <person name="Liao H.L."/>
            <person name="Gajdeczka M.T."/>
            <person name="Anike F."/>
            <person name="Vuek A."/>
            <person name="Anishchenko I.M."/>
            <person name="Voigt K."/>
            <person name="de Hoog G.S."/>
            <person name="Smith M.E."/>
            <person name="Heitman J."/>
            <person name="Vilgalys R."/>
            <person name="Stajich J.E."/>
        </authorList>
    </citation>
    <scope>NUCLEOTIDE SEQUENCE [LARGE SCALE GENOMIC DNA]</scope>
    <source>
        <strain evidence="3 4">CBS 357.93</strain>
    </source>
</reference>
<dbReference type="AlphaFoldDB" id="A0A367J5R4"/>
<organism evidence="3 4">
    <name type="scientific">Rhizopus azygosporus</name>
    <name type="common">Rhizopus microsporus var. azygosporus</name>
    <dbReference type="NCBI Taxonomy" id="86630"/>
    <lineage>
        <taxon>Eukaryota</taxon>
        <taxon>Fungi</taxon>
        <taxon>Fungi incertae sedis</taxon>
        <taxon>Mucoromycota</taxon>
        <taxon>Mucoromycotina</taxon>
        <taxon>Mucoromycetes</taxon>
        <taxon>Mucorales</taxon>
        <taxon>Mucorineae</taxon>
        <taxon>Rhizopodaceae</taxon>
        <taxon>Rhizopus</taxon>
    </lineage>
</organism>
<feature type="region of interest" description="Disordered" evidence="2">
    <location>
        <begin position="188"/>
        <end position="355"/>
    </location>
</feature>
<evidence type="ECO:0000313" key="4">
    <source>
        <dbReference type="Proteomes" id="UP000252139"/>
    </source>
</evidence>
<accession>A0A367J5R4</accession>
<dbReference type="EMBL" id="PJQL01002146">
    <property type="protein sequence ID" value="RCH85246.1"/>
    <property type="molecule type" value="Genomic_DNA"/>
</dbReference>
<evidence type="ECO:0000256" key="2">
    <source>
        <dbReference type="SAM" id="MobiDB-lite"/>
    </source>
</evidence>
<dbReference type="OrthoDB" id="2254473at2759"/>
<feature type="coiled-coil region" evidence="1">
    <location>
        <begin position="127"/>
        <end position="155"/>
    </location>
</feature>
<dbReference type="STRING" id="86630.A0A367J5R4"/>
<dbReference type="Proteomes" id="UP000252139">
    <property type="component" value="Unassembled WGS sequence"/>
</dbReference>
<name>A0A367J5R4_RHIAZ</name>
<proteinExistence type="predicted"/>
<comment type="caution">
    <text evidence="3">The sequence shown here is derived from an EMBL/GenBank/DDBJ whole genome shotgun (WGS) entry which is preliminary data.</text>
</comment>
<evidence type="ECO:0000313" key="3">
    <source>
        <dbReference type="EMBL" id="RCH85246.1"/>
    </source>
</evidence>
<feature type="compositionally biased region" description="Polar residues" evidence="2">
    <location>
        <begin position="207"/>
        <end position="221"/>
    </location>
</feature>